<organism evidence="1">
    <name type="scientific">Zea mays</name>
    <name type="common">Maize</name>
    <dbReference type="NCBI Taxonomy" id="4577"/>
    <lineage>
        <taxon>Eukaryota</taxon>
        <taxon>Viridiplantae</taxon>
        <taxon>Streptophyta</taxon>
        <taxon>Embryophyta</taxon>
        <taxon>Tracheophyta</taxon>
        <taxon>Spermatophyta</taxon>
        <taxon>Magnoliopsida</taxon>
        <taxon>Liliopsida</taxon>
        <taxon>Poales</taxon>
        <taxon>Poaceae</taxon>
        <taxon>PACMAD clade</taxon>
        <taxon>Panicoideae</taxon>
        <taxon>Andropogonodae</taxon>
        <taxon>Andropogoneae</taxon>
        <taxon>Tripsacinae</taxon>
        <taxon>Zea</taxon>
    </lineage>
</organism>
<dbReference type="EMBL" id="CM000786">
    <property type="protein sequence ID" value="AQK45179.1"/>
    <property type="molecule type" value="Genomic_DNA"/>
</dbReference>
<proteinExistence type="predicted"/>
<sequence length="104" mass="11879">MDIGFRICASIISSCQLGRRHVYFHSCAPILASSIVSFWCTADFVCVKCEHPLLEPPWRSAIERHDSSSPSDASRLFDEMCEKQNRDINGVFMCLIHFKKNIAR</sequence>
<evidence type="ECO:0000313" key="1">
    <source>
        <dbReference type="EMBL" id="AQK45179.1"/>
    </source>
</evidence>
<protein>
    <submittedName>
        <fullName evidence="1">Uncharacterized protein</fullName>
    </submittedName>
</protein>
<gene>
    <name evidence="1" type="ORF">ZEAMMB73_Zm00001d025973</name>
</gene>
<accession>A0A1D6JBB6</accession>
<name>A0A1D6JBB6_MAIZE</name>
<dbReference type="AlphaFoldDB" id="A0A1D6JBB6"/>
<dbReference type="PaxDb" id="4577-GRMZM2G048567_P03"/>
<dbReference type="ExpressionAtlas" id="A0A1D6JBB6">
    <property type="expression patterns" value="baseline and differential"/>
</dbReference>
<dbReference type="InParanoid" id="A0A1D6JBB6"/>
<reference evidence="1" key="1">
    <citation type="submission" date="2015-12" db="EMBL/GenBank/DDBJ databases">
        <title>Update maize B73 reference genome by single molecule sequencing technologies.</title>
        <authorList>
            <consortium name="Maize Genome Sequencing Project"/>
            <person name="Ware D."/>
        </authorList>
    </citation>
    <scope>NUCLEOTIDE SEQUENCE</scope>
    <source>
        <tissue evidence="1">Seedling</tissue>
    </source>
</reference>